<feature type="domain" description="DUF1279" evidence="1">
    <location>
        <begin position="70"/>
        <end position="183"/>
    </location>
</feature>
<dbReference type="VEuPathDB" id="FungiDB:PHYBLDRAFT_59206"/>
<dbReference type="STRING" id="763407.A0A167QS02"/>
<keyword evidence="3" id="KW-1185">Reference proteome</keyword>
<dbReference type="GO" id="GO:0005739">
    <property type="term" value="C:mitochondrion"/>
    <property type="evidence" value="ECO:0007669"/>
    <property type="project" value="TreeGrafter"/>
</dbReference>
<organism evidence="2 3">
    <name type="scientific">Phycomyces blakesleeanus (strain ATCC 8743b / DSM 1359 / FGSC 10004 / NBRC 33097 / NRRL 1555)</name>
    <dbReference type="NCBI Taxonomy" id="763407"/>
    <lineage>
        <taxon>Eukaryota</taxon>
        <taxon>Fungi</taxon>
        <taxon>Fungi incertae sedis</taxon>
        <taxon>Mucoromycota</taxon>
        <taxon>Mucoromycotina</taxon>
        <taxon>Mucoromycetes</taxon>
        <taxon>Mucorales</taxon>
        <taxon>Phycomycetaceae</taxon>
        <taxon>Phycomyces</taxon>
    </lineage>
</organism>
<dbReference type="GeneID" id="29001358"/>
<dbReference type="EMBL" id="KV440972">
    <property type="protein sequence ID" value="OAD80168.1"/>
    <property type="molecule type" value="Genomic_DNA"/>
</dbReference>
<dbReference type="InParanoid" id="A0A167QS02"/>
<gene>
    <name evidence="2" type="ORF">PHYBLDRAFT_59206</name>
</gene>
<reference evidence="3" key="1">
    <citation type="submission" date="2015-06" db="EMBL/GenBank/DDBJ databases">
        <title>Expansion of signal transduction pathways in fungi by whole-genome duplication.</title>
        <authorList>
            <consortium name="DOE Joint Genome Institute"/>
            <person name="Corrochano L.M."/>
            <person name="Kuo A."/>
            <person name="Marcet-Houben M."/>
            <person name="Polaino S."/>
            <person name="Salamov A."/>
            <person name="Villalobos J.M."/>
            <person name="Alvarez M.I."/>
            <person name="Avalos J."/>
            <person name="Benito E.P."/>
            <person name="Benoit I."/>
            <person name="Burger G."/>
            <person name="Camino L.P."/>
            <person name="Canovas D."/>
            <person name="Cerda-Olmedo E."/>
            <person name="Cheng J.-F."/>
            <person name="Dominguez A."/>
            <person name="Elias M."/>
            <person name="Eslava A.P."/>
            <person name="Glaser F."/>
            <person name="Grimwood J."/>
            <person name="Gutierrez G."/>
            <person name="Heitman J."/>
            <person name="Henrissat B."/>
            <person name="Iturriaga E.A."/>
            <person name="Lang B.F."/>
            <person name="Lavin J.L."/>
            <person name="Lee S."/>
            <person name="Li W."/>
            <person name="Lindquist E."/>
            <person name="Lopez-Garcia S."/>
            <person name="Luque E.M."/>
            <person name="Marcos A.T."/>
            <person name="Martin J."/>
            <person name="McCluskey K."/>
            <person name="Medina H.R."/>
            <person name="Miralles-Duran A."/>
            <person name="Miyazaki A."/>
            <person name="Munoz-Torres E."/>
            <person name="Oguiza J.A."/>
            <person name="Ohm R."/>
            <person name="Olmedo M."/>
            <person name="Orejas M."/>
            <person name="Ortiz-Castellanos L."/>
            <person name="Pisabarro A.G."/>
            <person name="Rodriguez-Romero J."/>
            <person name="Ruiz-Herrera J."/>
            <person name="Ruiz-Vazquez R."/>
            <person name="Sanz C."/>
            <person name="Schackwitz W."/>
            <person name="Schmutz J."/>
            <person name="Shahriari M."/>
            <person name="Shelest E."/>
            <person name="Silva-Franco F."/>
            <person name="Soanes D."/>
            <person name="Syed K."/>
            <person name="Tagua V.G."/>
            <person name="Talbot N.J."/>
            <person name="Thon M."/>
            <person name="De vries R.P."/>
            <person name="Wiebenga A."/>
            <person name="Yadav J.S."/>
            <person name="Braun E.L."/>
            <person name="Baker S."/>
            <person name="Garre V."/>
            <person name="Horwitz B."/>
            <person name="Torres-Martinez S."/>
            <person name="Idnurm A."/>
            <person name="Herrera-Estrella A."/>
            <person name="Gabaldon T."/>
            <person name="Grigoriev I.V."/>
        </authorList>
    </citation>
    <scope>NUCLEOTIDE SEQUENCE [LARGE SCALE GENOMIC DNA]</scope>
    <source>
        <strain evidence="3">NRRL 1555(-)</strain>
    </source>
</reference>
<dbReference type="AlphaFoldDB" id="A0A167QS02"/>
<dbReference type="Pfam" id="PF06916">
    <property type="entry name" value="FAM210A-B_dom"/>
    <property type="match status" value="1"/>
</dbReference>
<evidence type="ECO:0000259" key="1">
    <source>
        <dbReference type="Pfam" id="PF06916"/>
    </source>
</evidence>
<dbReference type="InterPro" id="IPR009688">
    <property type="entry name" value="FAM210A/B-like_dom"/>
</dbReference>
<dbReference type="PANTHER" id="PTHR21377">
    <property type="entry name" value="PROTEIN FAM210B, MITOCHONDRIAL"/>
    <property type="match status" value="1"/>
</dbReference>
<evidence type="ECO:0000313" key="2">
    <source>
        <dbReference type="EMBL" id="OAD80168.1"/>
    </source>
</evidence>
<proteinExistence type="predicted"/>
<dbReference type="RefSeq" id="XP_018298208.1">
    <property type="nucleotide sequence ID" value="XM_018440452.1"/>
</dbReference>
<evidence type="ECO:0000313" key="3">
    <source>
        <dbReference type="Proteomes" id="UP000077315"/>
    </source>
</evidence>
<dbReference type="Proteomes" id="UP000077315">
    <property type="component" value="Unassembled WGS sequence"/>
</dbReference>
<accession>A0A167QS02</accession>
<dbReference type="PANTHER" id="PTHR21377:SF0">
    <property type="entry name" value="PROTEIN FAM210B, MITOCHONDRIAL"/>
    <property type="match status" value="1"/>
</dbReference>
<sequence>MSFRPFFRLAALSKGLGQPAVRPHVLFRAALKPSSFVRKYSQQDTAAKINAMTSSPLVIEQAKNAPKGGKLKELARKYGAAGVLVYLGVGCVDLGAALLAIEFAGLDRVKQVEAGAADILNKTKVYIGITSEEEPKKVEEAKQADSENDNERPSFTSVFLLAYTIHKTLFLPLRLTITAAITPAVVRKLHALGWARYAPRLLGGTAVKKV</sequence>
<name>A0A167QS02_PHYB8</name>
<dbReference type="FunCoup" id="A0A167QS02">
    <property type="interactions" value="235"/>
</dbReference>
<protein>
    <recommendedName>
        <fullName evidence="1">DUF1279 domain-containing protein</fullName>
    </recommendedName>
</protein>
<dbReference type="OrthoDB" id="426386at2759"/>
<dbReference type="InterPro" id="IPR045866">
    <property type="entry name" value="FAM210A/B-like"/>
</dbReference>